<dbReference type="Pfam" id="PF12777">
    <property type="entry name" value="MT"/>
    <property type="match status" value="1"/>
</dbReference>
<dbReference type="GO" id="GO:0007018">
    <property type="term" value="P:microtubule-based movement"/>
    <property type="evidence" value="ECO:0007669"/>
    <property type="project" value="InterPro"/>
</dbReference>
<evidence type="ECO:0000259" key="3">
    <source>
        <dbReference type="Pfam" id="PF12777"/>
    </source>
</evidence>
<dbReference type="GO" id="GO:0045505">
    <property type="term" value="F:dynein intermediate chain binding"/>
    <property type="evidence" value="ECO:0007669"/>
    <property type="project" value="InterPro"/>
</dbReference>
<dbReference type="PANTHER" id="PTHR22878:SF68">
    <property type="entry name" value="DYNEIN HEAVY CHAIN 6, AXONEMAL-LIKE"/>
    <property type="match status" value="1"/>
</dbReference>
<reference evidence="6" key="2">
    <citation type="submission" date="2025-09" db="UniProtKB">
        <authorList>
            <consortium name="Ensembl"/>
        </authorList>
    </citation>
    <scope>IDENTIFICATION</scope>
</reference>
<evidence type="ECO:0000313" key="6">
    <source>
        <dbReference type="Ensembl" id="ENSOMEP00000003020.1"/>
    </source>
</evidence>
<feature type="coiled-coil region" evidence="2">
    <location>
        <begin position="236"/>
        <end position="298"/>
    </location>
</feature>
<dbReference type="PANTHER" id="PTHR22878">
    <property type="entry name" value="DYNEIN HEAVY CHAIN 6, AXONEMAL-LIKE-RELATED"/>
    <property type="match status" value="1"/>
</dbReference>
<dbReference type="PaxDb" id="30732-ENSOMEP00000003020"/>
<dbReference type="OMA" id="HEISRWH"/>
<dbReference type="Gene3D" id="1.10.287.2610">
    <property type="match status" value="1"/>
</dbReference>
<feature type="domain" description="Dynein heavy chain AAA module D4" evidence="4">
    <location>
        <begin position="1"/>
        <end position="37"/>
    </location>
</feature>
<keyword evidence="2" id="KW-0175">Coiled coil</keyword>
<dbReference type="InterPro" id="IPR024317">
    <property type="entry name" value="Dynein_heavy_chain_D4_dom"/>
</dbReference>
<dbReference type="InterPro" id="IPR024743">
    <property type="entry name" value="Dynein_HC_stalk"/>
</dbReference>
<organism evidence="6 7">
    <name type="scientific">Oryzias melastigma</name>
    <name type="common">Marine medaka</name>
    <dbReference type="NCBI Taxonomy" id="30732"/>
    <lineage>
        <taxon>Eukaryota</taxon>
        <taxon>Metazoa</taxon>
        <taxon>Chordata</taxon>
        <taxon>Craniata</taxon>
        <taxon>Vertebrata</taxon>
        <taxon>Euteleostomi</taxon>
        <taxon>Actinopterygii</taxon>
        <taxon>Neopterygii</taxon>
        <taxon>Teleostei</taxon>
        <taxon>Neoteleostei</taxon>
        <taxon>Acanthomorphata</taxon>
        <taxon>Ovalentaria</taxon>
        <taxon>Atherinomorphae</taxon>
        <taxon>Beloniformes</taxon>
        <taxon>Adrianichthyidae</taxon>
        <taxon>Oryziinae</taxon>
        <taxon>Oryzias</taxon>
    </lineage>
</organism>
<accession>A0A3B3BC08</accession>
<dbReference type="InterPro" id="IPR026983">
    <property type="entry name" value="DHC"/>
</dbReference>
<evidence type="ECO:0000256" key="1">
    <source>
        <dbReference type="ARBA" id="ARBA00008887"/>
    </source>
</evidence>
<sequence length="472" mass="53505">MHQSVEQVSERMKLELRRHNYVTPNNYLELVSGYKKLLTEKHSEVGEQVGKLRSGLFKIDDTQEKVKAMSVELEEAKKQVAQFTKECEEYLSHILQQQEEAANQQKSLPGHHLSLTTSSQALESLNKKDLTEMKSYDRPPALVETVMQAVMTLLGKSPSWADAKKELGDTNFIKTLVNFDKNRITDQVLKKIGTFCRQKDFQPETVGRVSLAAKSLCMWVRAMEVQEGVEPKRAQLNAAKAQLADKQAALSDSQNKLREVGERLEELKRQYGEKEVMRESLRKKSEEMEVKLDRAAKLVTGLAGEKIRWEERGLEKDIHFLVGDCLLAAAFLSYMGPFLSSYRDELLNIQTVEIPCSPTFSFAAFLSKPTAVRDWNIQGLPSDAFSTENGVIITRGNRCPLIIDPQGQALKWIKNMEGLKVIEFGMADYLQVLENAIQFGNPVLLQNVQEELDPSLNPVLNKSLTRRLHDHT</sequence>
<evidence type="ECO:0000313" key="7">
    <source>
        <dbReference type="Proteomes" id="UP000261560"/>
    </source>
</evidence>
<protein>
    <recommendedName>
        <fullName evidence="8">Dynein heavy chain coiled coil stalk domain-containing protein</fullName>
    </recommendedName>
</protein>
<dbReference type="GO" id="GO:0030286">
    <property type="term" value="C:dynein complex"/>
    <property type="evidence" value="ECO:0007669"/>
    <property type="project" value="InterPro"/>
</dbReference>
<dbReference type="InterPro" id="IPR035706">
    <property type="entry name" value="AAA_9"/>
</dbReference>
<dbReference type="Proteomes" id="UP000261560">
    <property type="component" value="Unplaced"/>
</dbReference>
<dbReference type="InterPro" id="IPR027417">
    <property type="entry name" value="P-loop_NTPase"/>
</dbReference>
<dbReference type="Pfam" id="PF12781">
    <property type="entry name" value="AAA_9"/>
    <property type="match status" value="1"/>
</dbReference>
<dbReference type="Ensembl" id="ENSOMET00000011535.1">
    <property type="protein sequence ID" value="ENSOMEP00000003020.1"/>
    <property type="gene ID" value="ENSOMEG00000003936.1"/>
</dbReference>
<name>A0A3B3BC08_ORYME</name>
<feature type="coiled-coil region" evidence="2">
    <location>
        <begin position="59"/>
        <end position="93"/>
    </location>
</feature>
<dbReference type="AlphaFoldDB" id="A0A3B3BC08"/>
<evidence type="ECO:0008006" key="8">
    <source>
        <dbReference type="Google" id="ProtNLM"/>
    </source>
</evidence>
<feature type="domain" description="Dynein heavy chain coiled coil stalk" evidence="3">
    <location>
        <begin position="60"/>
        <end position="348"/>
    </location>
</feature>
<proteinExistence type="inferred from homology"/>
<comment type="similarity">
    <text evidence="1">Belongs to the dynein heavy chain family.</text>
</comment>
<dbReference type="STRING" id="30732.ENSOMEP00000003020"/>
<feature type="domain" description="Dynein heavy chain ATP-binding dynein motor region" evidence="5">
    <location>
        <begin position="373"/>
        <end position="466"/>
    </location>
</feature>
<dbReference type="Gene3D" id="1.20.920.20">
    <property type="match status" value="1"/>
</dbReference>
<dbReference type="GO" id="GO:0051959">
    <property type="term" value="F:dynein light intermediate chain binding"/>
    <property type="evidence" value="ECO:0007669"/>
    <property type="project" value="InterPro"/>
</dbReference>
<evidence type="ECO:0000259" key="4">
    <source>
        <dbReference type="Pfam" id="PF12780"/>
    </source>
</evidence>
<dbReference type="GeneTree" id="ENSGT00940000157623"/>
<reference evidence="6" key="1">
    <citation type="submission" date="2025-08" db="UniProtKB">
        <authorList>
            <consortium name="Ensembl"/>
        </authorList>
    </citation>
    <scope>IDENTIFICATION</scope>
</reference>
<dbReference type="Pfam" id="PF12780">
    <property type="entry name" value="AAA_8"/>
    <property type="match status" value="1"/>
</dbReference>
<evidence type="ECO:0000259" key="5">
    <source>
        <dbReference type="Pfam" id="PF12781"/>
    </source>
</evidence>
<dbReference type="Gene3D" id="3.40.50.300">
    <property type="entry name" value="P-loop containing nucleotide triphosphate hydrolases"/>
    <property type="match status" value="1"/>
</dbReference>
<keyword evidence="7" id="KW-1185">Reference proteome</keyword>
<evidence type="ECO:0000256" key="2">
    <source>
        <dbReference type="SAM" id="Coils"/>
    </source>
</evidence>